<reference evidence="2" key="1">
    <citation type="journal article" date="2022" name="Mol. Ecol. Resour.">
        <title>The genomes of chicory, endive, great burdock and yacon provide insights into Asteraceae palaeo-polyploidization history and plant inulin production.</title>
        <authorList>
            <person name="Fan W."/>
            <person name="Wang S."/>
            <person name="Wang H."/>
            <person name="Wang A."/>
            <person name="Jiang F."/>
            <person name="Liu H."/>
            <person name="Zhao H."/>
            <person name="Xu D."/>
            <person name="Zhang Y."/>
        </authorList>
    </citation>
    <scope>NUCLEOTIDE SEQUENCE [LARGE SCALE GENOMIC DNA]</scope>
    <source>
        <strain evidence="2">cv. Punajuju</strain>
    </source>
</reference>
<proteinExistence type="predicted"/>
<protein>
    <submittedName>
        <fullName evidence="1">Uncharacterized protein</fullName>
    </submittedName>
</protein>
<gene>
    <name evidence="1" type="ORF">L2E82_30266</name>
</gene>
<comment type="caution">
    <text evidence="1">The sequence shown here is derived from an EMBL/GenBank/DDBJ whole genome shotgun (WGS) entry which is preliminary data.</text>
</comment>
<name>A0ACB9CZU7_CICIN</name>
<evidence type="ECO:0000313" key="2">
    <source>
        <dbReference type="Proteomes" id="UP001055811"/>
    </source>
</evidence>
<keyword evidence="2" id="KW-1185">Reference proteome</keyword>
<evidence type="ECO:0000313" key="1">
    <source>
        <dbReference type="EMBL" id="KAI3739854.1"/>
    </source>
</evidence>
<organism evidence="1 2">
    <name type="scientific">Cichorium intybus</name>
    <name type="common">Chicory</name>
    <dbReference type="NCBI Taxonomy" id="13427"/>
    <lineage>
        <taxon>Eukaryota</taxon>
        <taxon>Viridiplantae</taxon>
        <taxon>Streptophyta</taxon>
        <taxon>Embryophyta</taxon>
        <taxon>Tracheophyta</taxon>
        <taxon>Spermatophyta</taxon>
        <taxon>Magnoliopsida</taxon>
        <taxon>eudicotyledons</taxon>
        <taxon>Gunneridae</taxon>
        <taxon>Pentapetalae</taxon>
        <taxon>asterids</taxon>
        <taxon>campanulids</taxon>
        <taxon>Asterales</taxon>
        <taxon>Asteraceae</taxon>
        <taxon>Cichorioideae</taxon>
        <taxon>Cichorieae</taxon>
        <taxon>Cichoriinae</taxon>
        <taxon>Cichorium</taxon>
    </lineage>
</organism>
<dbReference type="EMBL" id="CM042013">
    <property type="protein sequence ID" value="KAI3739854.1"/>
    <property type="molecule type" value="Genomic_DNA"/>
</dbReference>
<sequence>MTSNRGFRFHMRCVEIVCFGSPIDRLLQFPPKVSLFTNFLRFFNLPETTFSVAGSWSRDSRILRQFGPHPLFQRTDCSHSEPFHVPTSPKWIEQKNPKSEDYKLELGTISTKVSAAQSNNLRVLKYDLEPDNEVMGFGLFMAELARAPYLKQLTYGAIASGMCKEVRFKKTSQLSGSKRILQRFDLNDQVGIYLPCYDIFRNWFEEFAAENAPSMAPYAPLPDEDVILDTSF</sequence>
<dbReference type="Proteomes" id="UP001055811">
    <property type="component" value="Linkage Group LG05"/>
</dbReference>
<accession>A0ACB9CZU7</accession>
<reference evidence="1 2" key="2">
    <citation type="journal article" date="2022" name="Mol. Ecol. Resour.">
        <title>The genomes of chicory, endive, great burdock and yacon provide insights into Asteraceae paleo-polyploidization history and plant inulin production.</title>
        <authorList>
            <person name="Fan W."/>
            <person name="Wang S."/>
            <person name="Wang H."/>
            <person name="Wang A."/>
            <person name="Jiang F."/>
            <person name="Liu H."/>
            <person name="Zhao H."/>
            <person name="Xu D."/>
            <person name="Zhang Y."/>
        </authorList>
    </citation>
    <scope>NUCLEOTIDE SEQUENCE [LARGE SCALE GENOMIC DNA]</scope>
    <source>
        <strain evidence="2">cv. Punajuju</strain>
        <tissue evidence="1">Leaves</tissue>
    </source>
</reference>